<sequence length="133" mass="15214">MKTADIALYHAKESIGSSYSYYSIEIENKFRRNNQLEENLKQALEKDEFDIYYQGIVDCNLERVTAAEALARWSNPELGDVEPSVFIPVAEKIGIMPELGLWIIERVFSDMKKWNCYGSLEEGVSINISIAQL</sequence>
<gene>
    <name evidence="2" type="ORF">ADUPG1_007521</name>
</gene>
<dbReference type="Pfam" id="PF00563">
    <property type="entry name" value="EAL"/>
    <property type="match status" value="1"/>
</dbReference>
<dbReference type="SUPFAM" id="SSF141868">
    <property type="entry name" value="EAL domain-like"/>
    <property type="match status" value="1"/>
</dbReference>
<dbReference type="PANTHER" id="PTHR33121:SF79">
    <property type="entry name" value="CYCLIC DI-GMP PHOSPHODIESTERASE PDED-RELATED"/>
    <property type="match status" value="1"/>
</dbReference>
<evidence type="ECO:0000313" key="2">
    <source>
        <dbReference type="EMBL" id="GKT33809.1"/>
    </source>
</evidence>
<dbReference type="EMBL" id="BQXS01010515">
    <property type="protein sequence ID" value="GKT33809.1"/>
    <property type="molecule type" value="Genomic_DNA"/>
</dbReference>
<dbReference type="Proteomes" id="UP001057375">
    <property type="component" value="Unassembled WGS sequence"/>
</dbReference>
<dbReference type="InterPro" id="IPR001633">
    <property type="entry name" value="EAL_dom"/>
</dbReference>
<feature type="domain" description="EAL" evidence="1">
    <location>
        <begin position="33"/>
        <end position="133"/>
    </location>
</feature>
<dbReference type="CDD" id="cd01948">
    <property type="entry name" value="EAL"/>
    <property type="match status" value="1"/>
</dbReference>
<name>A0ABQ5KR18_9EUKA</name>
<comment type="caution">
    <text evidence="2">The sequence shown here is derived from an EMBL/GenBank/DDBJ whole genome shotgun (WGS) entry which is preliminary data.</text>
</comment>
<accession>A0ABQ5KR18</accession>
<reference evidence="2" key="1">
    <citation type="submission" date="2022-03" db="EMBL/GenBank/DDBJ databases">
        <title>Draft genome sequence of Aduncisulcus paluster, a free-living microaerophilic Fornicata.</title>
        <authorList>
            <person name="Yuyama I."/>
            <person name="Kume K."/>
            <person name="Tamura T."/>
            <person name="Inagaki Y."/>
            <person name="Hashimoto T."/>
        </authorList>
    </citation>
    <scope>NUCLEOTIDE SEQUENCE</scope>
    <source>
        <strain evidence="2">NY0171</strain>
    </source>
</reference>
<organism evidence="2 3">
    <name type="scientific">Aduncisulcus paluster</name>
    <dbReference type="NCBI Taxonomy" id="2918883"/>
    <lineage>
        <taxon>Eukaryota</taxon>
        <taxon>Metamonada</taxon>
        <taxon>Carpediemonas-like organisms</taxon>
        <taxon>Aduncisulcus</taxon>
    </lineage>
</organism>
<evidence type="ECO:0000313" key="3">
    <source>
        <dbReference type="Proteomes" id="UP001057375"/>
    </source>
</evidence>
<evidence type="ECO:0000259" key="1">
    <source>
        <dbReference type="PROSITE" id="PS50883"/>
    </source>
</evidence>
<dbReference type="InterPro" id="IPR035919">
    <property type="entry name" value="EAL_sf"/>
</dbReference>
<dbReference type="PANTHER" id="PTHR33121">
    <property type="entry name" value="CYCLIC DI-GMP PHOSPHODIESTERASE PDEF"/>
    <property type="match status" value="1"/>
</dbReference>
<keyword evidence="3" id="KW-1185">Reference proteome</keyword>
<dbReference type="InterPro" id="IPR050706">
    <property type="entry name" value="Cyclic-di-GMP_PDE-like"/>
</dbReference>
<protein>
    <submittedName>
        <fullName evidence="2">EAL domain-containing protein</fullName>
    </submittedName>
</protein>
<feature type="non-terminal residue" evidence="2">
    <location>
        <position position="133"/>
    </location>
</feature>
<dbReference type="PROSITE" id="PS50883">
    <property type="entry name" value="EAL"/>
    <property type="match status" value="1"/>
</dbReference>
<proteinExistence type="predicted"/>
<dbReference type="Gene3D" id="3.20.20.450">
    <property type="entry name" value="EAL domain"/>
    <property type="match status" value="1"/>
</dbReference>
<dbReference type="SMART" id="SM00052">
    <property type="entry name" value="EAL"/>
    <property type="match status" value="1"/>
</dbReference>